<sequence>MAGKKEARILGELARLGAARPAELAAALGEPPDRVRAWLSKLRAAGLVAREGRLYKVAGSTTATTTETATETKTATTVAAETRTGEARTGAAVAAVRPQLGEQPQPKPQPKPKTQPATGPAPVVSPPGLVRLELLLAQAVGRLSRIEGLLREILAELRGRSTPGETGQEDRGFDALSFFQQFD</sequence>
<proteinExistence type="predicted"/>
<evidence type="ECO:0000313" key="3">
    <source>
        <dbReference type="Proteomes" id="UP000256329"/>
    </source>
</evidence>
<dbReference type="Gene3D" id="1.10.10.10">
    <property type="entry name" value="Winged helix-like DNA-binding domain superfamily/Winged helix DNA-binding domain"/>
    <property type="match status" value="1"/>
</dbReference>
<dbReference type="Proteomes" id="UP000256329">
    <property type="component" value="Unassembled WGS sequence"/>
</dbReference>
<gene>
    <name evidence="2" type="ORF">DXX99_08790</name>
</gene>
<dbReference type="EMBL" id="QSLN01000015">
    <property type="protein sequence ID" value="RDV81788.1"/>
    <property type="molecule type" value="Genomic_DNA"/>
</dbReference>
<name>A0A3D8P427_9THEO</name>
<dbReference type="SUPFAM" id="SSF46785">
    <property type="entry name" value="Winged helix' DNA-binding domain"/>
    <property type="match status" value="1"/>
</dbReference>
<dbReference type="InterPro" id="IPR036388">
    <property type="entry name" value="WH-like_DNA-bd_sf"/>
</dbReference>
<protein>
    <submittedName>
        <fullName evidence="2">Uncharacterized protein</fullName>
    </submittedName>
</protein>
<dbReference type="AlphaFoldDB" id="A0A3D8P427"/>
<dbReference type="RefSeq" id="WP_115793117.1">
    <property type="nucleotide sequence ID" value="NZ_QSLN01000015.1"/>
</dbReference>
<evidence type="ECO:0000256" key="1">
    <source>
        <dbReference type="SAM" id="MobiDB-lite"/>
    </source>
</evidence>
<keyword evidence="3" id="KW-1185">Reference proteome</keyword>
<feature type="region of interest" description="Disordered" evidence="1">
    <location>
        <begin position="79"/>
        <end position="124"/>
    </location>
</feature>
<accession>A0A3D8P427</accession>
<evidence type="ECO:0000313" key="2">
    <source>
        <dbReference type="EMBL" id="RDV81788.1"/>
    </source>
</evidence>
<feature type="compositionally biased region" description="Low complexity" evidence="1">
    <location>
        <begin position="79"/>
        <end position="104"/>
    </location>
</feature>
<reference evidence="2 3" key="1">
    <citation type="submission" date="2018-08" db="EMBL/GenBank/DDBJ databases">
        <title>Form III RuBisCO-mediated autotrophy in Thermodesulfobium bacteria.</title>
        <authorList>
            <person name="Toshchakov S.V."/>
            <person name="Kublanov I.V."/>
            <person name="Frolov E."/>
            <person name="Bonch-Osmolovskaya E.A."/>
            <person name="Tourova T.P."/>
            <person name="Chernych N.A."/>
            <person name="Lebedinsky A.V."/>
        </authorList>
    </citation>
    <scope>NUCLEOTIDE SEQUENCE [LARGE SCALE GENOMIC DNA]</scope>
    <source>
        <strain evidence="2 3">SR</strain>
    </source>
</reference>
<comment type="caution">
    <text evidence="2">The sequence shown here is derived from an EMBL/GenBank/DDBJ whole genome shotgun (WGS) entry which is preliminary data.</text>
</comment>
<dbReference type="InterPro" id="IPR036390">
    <property type="entry name" value="WH_DNA-bd_sf"/>
</dbReference>
<organism evidence="2 3">
    <name type="scientific">Ammonifex thiophilus</name>
    <dbReference type="NCBI Taxonomy" id="444093"/>
    <lineage>
        <taxon>Bacteria</taxon>
        <taxon>Bacillati</taxon>
        <taxon>Bacillota</taxon>
        <taxon>Clostridia</taxon>
        <taxon>Thermoanaerobacterales</taxon>
        <taxon>Thermoanaerobacteraceae</taxon>
        <taxon>Ammonifex</taxon>
    </lineage>
</organism>